<proteinExistence type="predicted"/>
<keyword evidence="3" id="KW-1185">Reference proteome</keyword>
<reference evidence="2" key="1">
    <citation type="journal article" date="2022" name="bioRxiv">
        <title>Sequencing and chromosome-scale assembly of the giantPleurodeles waltlgenome.</title>
        <authorList>
            <person name="Brown T."/>
            <person name="Elewa A."/>
            <person name="Iarovenko S."/>
            <person name="Subramanian E."/>
            <person name="Araus A.J."/>
            <person name="Petzold A."/>
            <person name="Susuki M."/>
            <person name="Suzuki K.-i.T."/>
            <person name="Hayashi T."/>
            <person name="Toyoda A."/>
            <person name="Oliveira C."/>
            <person name="Osipova E."/>
            <person name="Leigh N.D."/>
            <person name="Simon A."/>
            <person name="Yun M.H."/>
        </authorList>
    </citation>
    <scope>NUCLEOTIDE SEQUENCE</scope>
    <source>
        <strain evidence="2">20211129_DDA</strain>
        <tissue evidence="2">Liver</tissue>
    </source>
</reference>
<gene>
    <name evidence="2" type="ORF">NDU88_002706</name>
</gene>
<evidence type="ECO:0000313" key="2">
    <source>
        <dbReference type="EMBL" id="KAJ1082541.1"/>
    </source>
</evidence>
<feature type="compositionally biased region" description="Polar residues" evidence="1">
    <location>
        <begin position="49"/>
        <end position="67"/>
    </location>
</feature>
<dbReference type="Proteomes" id="UP001066276">
    <property type="component" value="Chromosome 12"/>
</dbReference>
<organism evidence="2 3">
    <name type="scientific">Pleurodeles waltl</name>
    <name type="common">Iberian ribbed newt</name>
    <dbReference type="NCBI Taxonomy" id="8319"/>
    <lineage>
        <taxon>Eukaryota</taxon>
        <taxon>Metazoa</taxon>
        <taxon>Chordata</taxon>
        <taxon>Craniata</taxon>
        <taxon>Vertebrata</taxon>
        <taxon>Euteleostomi</taxon>
        <taxon>Amphibia</taxon>
        <taxon>Batrachia</taxon>
        <taxon>Caudata</taxon>
        <taxon>Salamandroidea</taxon>
        <taxon>Salamandridae</taxon>
        <taxon>Pleurodelinae</taxon>
        <taxon>Pleurodeles</taxon>
    </lineage>
</organism>
<dbReference type="AlphaFoldDB" id="A0AAV7KSX8"/>
<evidence type="ECO:0000256" key="1">
    <source>
        <dbReference type="SAM" id="MobiDB-lite"/>
    </source>
</evidence>
<protein>
    <submittedName>
        <fullName evidence="2">Uncharacterized protein</fullName>
    </submittedName>
</protein>
<feature type="region of interest" description="Disordered" evidence="1">
    <location>
        <begin position="36"/>
        <end position="88"/>
    </location>
</feature>
<dbReference type="EMBL" id="JANPWB010000016">
    <property type="protein sequence ID" value="KAJ1082541.1"/>
    <property type="molecule type" value="Genomic_DNA"/>
</dbReference>
<evidence type="ECO:0000313" key="3">
    <source>
        <dbReference type="Proteomes" id="UP001066276"/>
    </source>
</evidence>
<accession>A0AAV7KSX8</accession>
<comment type="caution">
    <text evidence="2">The sequence shown here is derived from an EMBL/GenBank/DDBJ whole genome shotgun (WGS) entry which is preliminary data.</text>
</comment>
<name>A0AAV7KSX8_PLEWA</name>
<sequence>MGERGPQFSLSGRRIFTPPSGQAAVLCDAHQCSSPVPQAKLRPLPRMSGQVTSHTRPFQCSPVTSEPPTARCPSRDIEGARTTAPLSPESAPVALASLRHTGLLS</sequence>